<dbReference type="InterPro" id="IPR053063">
    <property type="entry name" value="PWWP_domain_containing_PDP"/>
</dbReference>
<dbReference type="PANTHER" id="PTHR42851">
    <property type="entry name" value="ALDOLASE-RELATED"/>
    <property type="match status" value="1"/>
</dbReference>
<feature type="compositionally biased region" description="Polar residues" evidence="1">
    <location>
        <begin position="1963"/>
        <end position="1980"/>
    </location>
</feature>
<feature type="region of interest" description="Disordered" evidence="1">
    <location>
        <begin position="2150"/>
        <end position="2174"/>
    </location>
</feature>
<name>A0ABR2DTC0_9ROSI</name>
<feature type="compositionally biased region" description="Basic and acidic residues" evidence="1">
    <location>
        <begin position="237"/>
        <end position="255"/>
    </location>
</feature>
<organism evidence="3 4">
    <name type="scientific">Hibiscus sabdariffa</name>
    <name type="common">roselle</name>
    <dbReference type="NCBI Taxonomy" id="183260"/>
    <lineage>
        <taxon>Eukaryota</taxon>
        <taxon>Viridiplantae</taxon>
        <taxon>Streptophyta</taxon>
        <taxon>Embryophyta</taxon>
        <taxon>Tracheophyta</taxon>
        <taxon>Spermatophyta</taxon>
        <taxon>Magnoliopsida</taxon>
        <taxon>eudicotyledons</taxon>
        <taxon>Gunneridae</taxon>
        <taxon>Pentapetalae</taxon>
        <taxon>rosids</taxon>
        <taxon>malvids</taxon>
        <taxon>Malvales</taxon>
        <taxon>Malvaceae</taxon>
        <taxon>Malvoideae</taxon>
        <taxon>Hibiscus</taxon>
    </lineage>
</organism>
<reference evidence="3 4" key="1">
    <citation type="journal article" date="2024" name="G3 (Bethesda)">
        <title>Genome assembly of Hibiscus sabdariffa L. provides insights into metabolisms of medicinal natural products.</title>
        <authorList>
            <person name="Kim T."/>
        </authorList>
    </citation>
    <scope>NUCLEOTIDE SEQUENCE [LARGE SCALE GENOMIC DNA]</scope>
    <source>
        <strain evidence="3">TK-2024</strain>
        <tissue evidence="3">Old leaves</tissue>
    </source>
</reference>
<dbReference type="Gene3D" id="2.30.30.140">
    <property type="match status" value="1"/>
</dbReference>
<feature type="region of interest" description="Disordered" evidence="1">
    <location>
        <begin position="1409"/>
        <end position="1439"/>
    </location>
</feature>
<feature type="compositionally biased region" description="Basic residues" evidence="1">
    <location>
        <begin position="1947"/>
        <end position="1957"/>
    </location>
</feature>
<feature type="region of interest" description="Disordered" evidence="1">
    <location>
        <begin position="1775"/>
        <end position="1841"/>
    </location>
</feature>
<keyword evidence="4" id="KW-1185">Reference proteome</keyword>
<feature type="compositionally biased region" description="Low complexity" evidence="1">
    <location>
        <begin position="1899"/>
        <end position="1908"/>
    </location>
</feature>
<dbReference type="PANTHER" id="PTHR42851:SF4">
    <property type="entry name" value="PWWP DOMAIN-CONTAINING PROTEIN"/>
    <property type="match status" value="1"/>
</dbReference>
<feature type="region of interest" description="Disordered" evidence="1">
    <location>
        <begin position="1496"/>
        <end position="1526"/>
    </location>
</feature>
<accession>A0ABR2DTC0</accession>
<proteinExistence type="predicted"/>
<protein>
    <recommendedName>
        <fullName evidence="2">PWWP domain-containing protein</fullName>
    </recommendedName>
</protein>
<dbReference type="InterPro" id="IPR000313">
    <property type="entry name" value="PWWP_dom"/>
</dbReference>
<feature type="compositionally biased region" description="Low complexity" evidence="1">
    <location>
        <begin position="1496"/>
        <end position="1509"/>
    </location>
</feature>
<dbReference type="PROSITE" id="PS50812">
    <property type="entry name" value="PWWP"/>
    <property type="match status" value="1"/>
</dbReference>
<feature type="region of interest" description="Disordered" evidence="1">
    <location>
        <begin position="1994"/>
        <end position="2078"/>
    </location>
</feature>
<dbReference type="CDD" id="cd05162">
    <property type="entry name" value="PWWP"/>
    <property type="match status" value="1"/>
</dbReference>
<dbReference type="Proteomes" id="UP001472677">
    <property type="component" value="Unassembled WGS sequence"/>
</dbReference>
<dbReference type="EMBL" id="JBBPBM010000023">
    <property type="protein sequence ID" value="KAK8546179.1"/>
    <property type="molecule type" value="Genomic_DNA"/>
</dbReference>
<comment type="caution">
    <text evidence="3">The sequence shown here is derived from an EMBL/GenBank/DDBJ whole genome shotgun (WGS) entry which is preliminary data.</text>
</comment>
<feature type="region of interest" description="Disordered" evidence="1">
    <location>
        <begin position="655"/>
        <end position="682"/>
    </location>
</feature>
<dbReference type="SMART" id="SM00293">
    <property type="entry name" value="PWWP"/>
    <property type="match status" value="1"/>
</dbReference>
<feature type="compositionally biased region" description="Low complexity" evidence="1">
    <location>
        <begin position="1412"/>
        <end position="1439"/>
    </location>
</feature>
<evidence type="ECO:0000259" key="2">
    <source>
        <dbReference type="PROSITE" id="PS50812"/>
    </source>
</evidence>
<evidence type="ECO:0000313" key="3">
    <source>
        <dbReference type="EMBL" id="KAK8546179.1"/>
    </source>
</evidence>
<feature type="region of interest" description="Disordered" evidence="1">
    <location>
        <begin position="1855"/>
        <end position="1980"/>
    </location>
</feature>
<feature type="compositionally biased region" description="Basic and acidic residues" evidence="1">
    <location>
        <begin position="2150"/>
        <end position="2160"/>
    </location>
</feature>
<feature type="compositionally biased region" description="Polar residues" evidence="1">
    <location>
        <begin position="222"/>
        <end position="232"/>
    </location>
</feature>
<dbReference type="SUPFAM" id="SSF63748">
    <property type="entry name" value="Tudor/PWWP/MBT"/>
    <property type="match status" value="1"/>
</dbReference>
<evidence type="ECO:0000313" key="4">
    <source>
        <dbReference type="Proteomes" id="UP001472677"/>
    </source>
</evidence>
<gene>
    <name evidence="3" type="ORF">V6N12_026976</name>
</gene>
<feature type="region of interest" description="Disordered" evidence="1">
    <location>
        <begin position="710"/>
        <end position="746"/>
    </location>
</feature>
<feature type="region of interest" description="Disordered" evidence="1">
    <location>
        <begin position="211"/>
        <end position="255"/>
    </location>
</feature>
<feature type="region of interest" description="Disordered" evidence="1">
    <location>
        <begin position="875"/>
        <end position="894"/>
    </location>
</feature>
<feature type="region of interest" description="Disordered" evidence="1">
    <location>
        <begin position="934"/>
        <end position="965"/>
    </location>
</feature>
<feature type="compositionally biased region" description="Polar residues" evidence="1">
    <location>
        <begin position="2043"/>
        <end position="2078"/>
    </location>
</feature>
<feature type="region of interest" description="Disordered" evidence="1">
    <location>
        <begin position="1"/>
        <end position="20"/>
    </location>
</feature>
<feature type="domain" description="PWWP" evidence="2">
    <location>
        <begin position="448"/>
        <end position="509"/>
    </location>
</feature>
<feature type="compositionally biased region" description="Polar residues" evidence="1">
    <location>
        <begin position="1999"/>
        <end position="2009"/>
    </location>
</feature>
<sequence>MDEAREKGGSLSVATESSLTVSETAVETMVCDGQIPLEEGGEEGPSNGDDIMVEVLGSHVYVDGICTTDGGDGGMIGTGLNDEGVHGPADSGEVGMEVSGAGVKAGENMKHTNRTDEGEGDANQILEADKIGYSDGNDLNHGKQKAVECSSIASKDSTVQTEVVEEAAMTIDGHNLNTRDSSCETTSSAKKDAAGVVVDANSLGVKTQITADDVPHSGSKDAVNSCQSTESAVESGLDEKVSTNKETDKQGADSEQRYMEVDIPHCSSENHAGNGQSIKAATVIDGAEEVDLSHGAAMDVEKQVPDSKNVGFDADKDIKVEEKSVEIETVGVGSEDHEASKADNNVLNQVHSSHSLGNEDPLAGSAAFKDDSRVAQDMNVEEQDNSDEHDSLDQLQEMEVEEHDSDPEQLTNFDEKIVNRMSLRSASAIKVHQARYQLPPEEEGELSVSDLVWGKVRSHPWWPGQIFDPSDASEKAVKHHKKDNYLVAYFGDRTFAWNETSVLKPFRSHFSQIEKQSNSESFQNAVDCALEEVSRRTELGLACSCIPQDVYDRIKFQKVENAGVRQESSIRDVVDKSLNACSFEPDKLVNYMKALAESPASGGDRLDLVIAKAQLLAFYRLKGYHQLPEFQSCGDLSENETNTSHSEEKMYPGKVIEHGTPMDTDGGQISGGRETSKTKRSYYLKRKHNLKDGLYPSKRERSLTELMGETFDSPDAENGPDGMANKLPSSSFGKKRKAVDSFEESMQDGRKTISLAKVSQTPPHFPKPSFKIGDCIRRAASQMTGSPSILKSSGDKLPRIDVDSEIPAADGFDVPIENFEDALQKMTSFMSNYSSLEELLSQLHEAACDPMKSSFSLIVNFFSNFRDSIVVDQHPGDKVGDKRKKSPNSIFGSPETFEFEDMNDTYWTDRIVQNGSEEQLSHGNGRVQYQIVPVQLEKPPQKGRKSRKRYSDGNHDLTTQKPPGYVDERAPAELVMNFTEINSVPSETKLNKMFKHFGPLKESETEVDRETSRARVVFRRSSDAEVAYNSAGKFNIFGPVAVNYQLNYTISESFKASLYAPTLAEENPLMSSSLCGDHALVASTLGEETSHFPPSLGEEASFMVSTLGEETLPIATSFHEELHSSFGEGSLAIPTTLGNQTSGITTSMYEETLPVATSMYEETLPIATSMYEETLTFTTTAVEGTMDVATTIGDQTFMVATTVGEQFSTVVTTISEQTSMVVSTFEEAYPFSTTLNKETSTITTNLGEETSTVNVSLGEENSGIVTEGQETSSFPTTFGEETPANPVTMVEEIPSIPRTSVEETPAIPLAKETPSIPRNMDKEAPAVLVAEETPSILTALGEETPAIPLAKETTSIPRTLVEESPTILLAEETPSIPRTVSEETPAIPLAEETPSILRTLGEETSAIPETFSGETPTIPPTSSGETPTIPPTSSEETPIVTPTFNEETATIPITLGQETQTTPSTMVEETTTIPEALHEETLAIQTTLVEENPTTTITGLETPTTTNLGDETRTGPTTFGEESSTIPTTLAEETSTIPTTLGEEASTALTTNARNIQPSISTVKIYLEISGGEHILRFRCQCGSEASRNRKKIDIDGFMLIEASKDEPKQKDEENKADGFQSKYDFRKSLAWDSAFFTSPGVLDPEELFETLNINDGDKGLEEPSGLPSESMAASRIAECSARRSLAWDAAFFTSPGVLNPEELSLVNNGYRKSETVTHLLPGIEQEFWKSTESDSTLDSDYSLSSLEIDLFDDMRASMKKSSKASNLLSSSCKFQSQTGIPNPHPSKRLVDTTSTRLKPLPASRRSKTTADGVGKTAKEAINPSKAQSKHGARTGEHEPSSFLKLSKEYDQVNPFSHGATKRSTLGATQMKVNDKIRKAVPGKNMSKKPCIGDRGTPSPESSSSRSHTASKDLSGSACGHSASIVKSPSSLGRKNDLAASDSGVRTPKRSLTLHKSKLIDSPQPTSLQSTLKSPSTSLMTSIGCLSSESSASLDHVNTENSSNDQLVPSGSKKTRFPHQDVGKFSKGNSRELTPNGVKFHSGLQNSSKTRTGSNHLNGTPTSARYSKLQSPRTSTRTAKLKEKKLGSLQNGTQSAGNIKPNAKLEGDKASQELRSSWIIKSSPASSFVAETGLSCESGNRFGRKTDSFRSYVEGDDKGKLQAKSQMVGKASHDQNEEIFINRYENENC</sequence>
<evidence type="ECO:0000256" key="1">
    <source>
        <dbReference type="SAM" id="MobiDB-lite"/>
    </source>
</evidence>
<feature type="compositionally biased region" description="Polar residues" evidence="1">
    <location>
        <begin position="1514"/>
        <end position="1526"/>
    </location>
</feature>
<dbReference type="Pfam" id="PF00855">
    <property type="entry name" value="PWWP"/>
    <property type="match status" value="1"/>
</dbReference>
<feature type="compositionally biased region" description="Polar residues" evidence="1">
    <location>
        <begin position="1862"/>
        <end position="1872"/>
    </location>
</feature>